<dbReference type="AlphaFoldDB" id="D2VHC3"/>
<dbReference type="Gene3D" id="3.40.50.300">
    <property type="entry name" value="P-loop containing nucleotide triphosphate hydrolases"/>
    <property type="match status" value="1"/>
</dbReference>
<organism evidence="2">
    <name type="scientific">Naegleria gruberi</name>
    <name type="common">Amoeba</name>
    <dbReference type="NCBI Taxonomy" id="5762"/>
    <lineage>
        <taxon>Eukaryota</taxon>
        <taxon>Discoba</taxon>
        <taxon>Heterolobosea</taxon>
        <taxon>Tetramitia</taxon>
        <taxon>Eutetramitia</taxon>
        <taxon>Vahlkampfiidae</taxon>
        <taxon>Naegleria</taxon>
    </lineage>
</organism>
<name>D2VHC3_NAEGR</name>
<dbReference type="VEuPathDB" id="AmoebaDB:NAEGRDRAFT_49465"/>
<dbReference type="InParanoid" id="D2VHC3"/>
<evidence type="ECO:0000313" key="1">
    <source>
        <dbReference type="EMBL" id="EFC43862.1"/>
    </source>
</evidence>
<reference evidence="1 2" key="1">
    <citation type="journal article" date="2010" name="Cell">
        <title>The genome of Naegleria gruberi illuminates early eukaryotic versatility.</title>
        <authorList>
            <person name="Fritz-Laylin L.K."/>
            <person name="Prochnik S.E."/>
            <person name="Ginger M.L."/>
            <person name="Dacks J.B."/>
            <person name="Carpenter M.L."/>
            <person name="Field M.C."/>
            <person name="Kuo A."/>
            <person name="Paredez A."/>
            <person name="Chapman J."/>
            <person name="Pham J."/>
            <person name="Shu S."/>
            <person name="Neupane R."/>
            <person name="Cipriano M."/>
            <person name="Mancuso J."/>
            <person name="Tu H."/>
            <person name="Salamov A."/>
            <person name="Lindquist E."/>
            <person name="Shapiro H."/>
            <person name="Lucas S."/>
            <person name="Grigoriev I.V."/>
            <person name="Cande W.Z."/>
            <person name="Fulton C."/>
            <person name="Rokhsar D.S."/>
            <person name="Dawson S.C."/>
        </authorList>
    </citation>
    <scope>NUCLEOTIDE SEQUENCE [LARGE SCALE GENOMIC DNA]</scope>
    <source>
        <strain evidence="1 2">NEG-M</strain>
    </source>
</reference>
<dbReference type="OrthoDB" id="5597935at2759"/>
<proteinExistence type="predicted"/>
<keyword evidence="2" id="KW-1185">Reference proteome</keyword>
<dbReference type="InterPro" id="IPR027417">
    <property type="entry name" value="P-loop_NTPase"/>
</dbReference>
<dbReference type="GeneID" id="8856589"/>
<dbReference type="RefSeq" id="XP_002676606.1">
    <property type="nucleotide sequence ID" value="XM_002676560.1"/>
</dbReference>
<dbReference type="Proteomes" id="UP000006671">
    <property type="component" value="Unassembled WGS sequence"/>
</dbReference>
<dbReference type="SUPFAM" id="SSF52540">
    <property type="entry name" value="P-loop containing nucleoside triphosphate hydrolases"/>
    <property type="match status" value="1"/>
</dbReference>
<sequence>MEEKHMIETLSEDIENLINKERSDINIITQELLDEKDKKRKINASEDYNKKAKVESGIIKHSDDYIKKLLDTPYLDWTKDEVFYLLCTERNKGGVGLSKEVSGLFCEGDFCGESIGSIIRNQPINLSEAITTISQKFPNVDQNSIMVVILWIGGLLISGNLKEKKSIIDINKGRIQQISALNNASTFMEFIGVEELGKTISKTLLTRFSNNTLQSTLDKTQVPIIVFATSPGTGKTRNAMEVINCAKQVCEDKSLQEYLDIRIELYLPMGRNGMGYGRYKSDYIKTPNYANRFFAIRLCYLFSTYYLQSEFNENDWVLDSVANFCSWLKDEYFASSKITIVVVIDEFQKLNENEYKYLEEVVDDTIRSGLDVTINTFGEVCTKCLTDILFVPIFSGLSFTPINRAIKQSTHPILHIQPIRLRMSMVDILQFLRNYLIRCTKQATNLGLSYSNLLTHPELSKCLNRCCGVPRLIEYMLNAMAFSGSNWQSIFNNIERGNP</sequence>
<dbReference type="KEGG" id="ngr:NAEGRDRAFT_49465"/>
<dbReference type="EMBL" id="GG738871">
    <property type="protein sequence ID" value="EFC43862.1"/>
    <property type="molecule type" value="Genomic_DNA"/>
</dbReference>
<accession>D2VHC3</accession>
<evidence type="ECO:0000313" key="2">
    <source>
        <dbReference type="Proteomes" id="UP000006671"/>
    </source>
</evidence>
<protein>
    <submittedName>
        <fullName evidence="1">Predicted protein</fullName>
    </submittedName>
</protein>
<gene>
    <name evidence="1" type="ORF">NAEGRDRAFT_49465</name>
</gene>